<gene>
    <name evidence="4" type="ORF">C8N45_1137</name>
</gene>
<dbReference type="CDD" id="cd01949">
    <property type="entry name" value="GGDEF"/>
    <property type="match status" value="1"/>
</dbReference>
<dbReference type="GO" id="GO:0052621">
    <property type="term" value="F:diguanylate cyclase activity"/>
    <property type="evidence" value="ECO:0007669"/>
    <property type="project" value="UniProtKB-EC"/>
</dbReference>
<dbReference type="Proteomes" id="UP000244523">
    <property type="component" value="Unassembled WGS sequence"/>
</dbReference>
<dbReference type="SUPFAM" id="SSF55781">
    <property type="entry name" value="GAF domain-like"/>
    <property type="match status" value="1"/>
</dbReference>
<dbReference type="SMART" id="SM00267">
    <property type="entry name" value="GGDEF"/>
    <property type="match status" value="1"/>
</dbReference>
<dbReference type="InterPro" id="IPR029787">
    <property type="entry name" value="Nucleotide_cyclase"/>
</dbReference>
<dbReference type="Pfam" id="PF01590">
    <property type="entry name" value="GAF"/>
    <property type="match status" value="1"/>
</dbReference>
<comment type="caution">
    <text evidence="4">The sequence shown here is derived from an EMBL/GenBank/DDBJ whole genome shotgun (WGS) entry which is preliminary data.</text>
</comment>
<feature type="domain" description="GGDEF" evidence="3">
    <location>
        <begin position="214"/>
        <end position="347"/>
    </location>
</feature>
<dbReference type="AlphaFoldDB" id="A0A2T6K9J3"/>
<dbReference type="GO" id="GO:1902201">
    <property type="term" value="P:negative regulation of bacterial-type flagellum-dependent cell motility"/>
    <property type="evidence" value="ECO:0007669"/>
    <property type="project" value="TreeGrafter"/>
</dbReference>
<organism evidence="4 5">
    <name type="scientific">Yoonia sediminilitoris</name>
    <dbReference type="NCBI Taxonomy" id="1286148"/>
    <lineage>
        <taxon>Bacteria</taxon>
        <taxon>Pseudomonadati</taxon>
        <taxon>Pseudomonadota</taxon>
        <taxon>Alphaproteobacteria</taxon>
        <taxon>Rhodobacterales</taxon>
        <taxon>Paracoccaceae</taxon>
        <taxon>Yoonia</taxon>
    </lineage>
</organism>
<dbReference type="GO" id="GO:0043709">
    <property type="term" value="P:cell adhesion involved in single-species biofilm formation"/>
    <property type="evidence" value="ECO:0007669"/>
    <property type="project" value="TreeGrafter"/>
</dbReference>
<dbReference type="InterPro" id="IPR043128">
    <property type="entry name" value="Rev_trsase/Diguanyl_cyclase"/>
</dbReference>
<evidence type="ECO:0000256" key="2">
    <source>
        <dbReference type="ARBA" id="ARBA00034247"/>
    </source>
</evidence>
<evidence type="ECO:0000256" key="1">
    <source>
        <dbReference type="ARBA" id="ARBA00012528"/>
    </source>
</evidence>
<dbReference type="EMBL" id="QBUD01000013">
    <property type="protein sequence ID" value="PUB11491.1"/>
    <property type="molecule type" value="Genomic_DNA"/>
</dbReference>
<dbReference type="RefSeq" id="WP_168769522.1">
    <property type="nucleotide sequence ID" value="NZ_QPJP01000013.1"/>
</dbReference>
<dbReference type="Gene3D" id="3.30.450.40">
    <property type="match status" value="1"/>
</dbReference>
<dbReference type="Gene3D" id="3.30.70.270">
    <property type="match status" value="1"/>
</dbReference>
<protein>
    <recommendedName>
        <fullName evidence="1">diguanylate cyclase</fullName>
        <ecNumber evidence="1">2.7.7.65</ecNumber>
    </recommendedName>
</protein>
<dbReference type="InterPro" id="IPR003018">
    <property type="entry name" value="GAF"/>
</dbReference>
<dbReference type="SMART" id="SM00065">
    <property type="entry name" value="GAF"/>
    <property type="match status" value="1"/>
</dbReference>
<comment type="catalytic activity">
    <reaction evidence="2">
        <text>2 GTP = 3',3'-c-di-GMP + 2 diphosphate</text>
        <dbReference type="Rhea" id="RHEA:24898"/>
        <dbReference type="ChEBI" id="CHEBI:33019"/>
        <dbReference type="ChEBI" id="CHEBI:37565"/>
        <dbReference type="ChEBI" id="CHEBI:58805"/>
        <dbReference type="EC" id="2.7.7.65"/>
    </reaction>
</comment>
<name>A0A2T6K9J3_9RHOB</name>
<dbReference type="NCBIfam" id="TIGR00254">
    <property type="entry name" value="GGDEF"/>
    <property type="match status" value="1"/>
</dbReference>
<keyword evidence="5" id="KW-1185">Reference proteome</keyword>
<dbReference type="SUPFAM" id="SSF55073">
    <property type="entry name" value="Nucleotide cyclase"/>
    <property type="match status" value="1"/>
</dbReference>
<dbReference type="PANTHER" id="PTHR45138:SF9">
    <property type="entry name" value="DIGUANYLATE CYCLASE DGCM-RELATED"/>
    <property type="match status" value="1"/>
</dbReference>
<dbReference type="PANTHER" id="PTHR45138">
    <property type="entry name" value="REGULATORY COMPONENTS OF SENSORY TRANSDUCTION SYSTEM"/>
    <property type="match status" value="1"/>
</dbReference>
<dbReference type="EC" id="2.7.7.65" evidence="1"/>
<dbReference type="FunFam" id="3.30.70.270:FF:000001">
    <property type="entry name" value="Diguanylate cyclase domain protein"/>
    <property type="match status" value="1"/>
</dbReference>
<dbReference type="Pfam" id="PF00990">
    <property type="entry name" value="GGDEF"/>
    <property type="match status" value="1"/>
</dbReference>
<dbReference type="GO" id="GO:0005886">
    <property type="term" value="C:plasma membrane"/>
    <property type="evidence" value="ECO:0007669"/>
    <property type="project" value="TreeGrafter"/>
</dbReference>
<evidence type="ECO:0000313" key="5">
    <source>
        <dbReference type="Proteomes" id="UP000244523"/>
    </source>
</evidence>
<dbReference type="InterPro" id="IPR050469">
    <property type="entry name" value="Diguanylate_Cyclase"/>
</dbReference>
<sequence>MSAQIFLDTFEVIVPERAGDYPVVPIGFLNDVNKSITAQEVLNTYARWCYRILSGQRCAIAFKNDDDEIIFHSSHGEKGTAQGERFPLAGSAAGYVIDQRQTVYVPDLSKAGTKGCVMLHNLGYRSLAMSPLATHGKCFGVITVGYRDRPDRNSDEFQILEVMGQCLAQQLLISEQIAELSEQATSDALTGVRNRHFLDTAAKEVWTDWRENNTAFGFVSLDIDHFKEVNDKHGHLIGDQVLKVFTQRLNSRLRQSDILTRLGGEEFAVLARGTRMTDLPDVGRRLIKAIRSAPFKIGNQRFDVTASFGVAGPTESDASIKDVFKRADDALYAAKRAGRNRIFHAANGTLSEIETDLV</sequence>
<reference evidence="4 5" key="1">
    <citation type="submission" date="2018-04" db="EMBL/GenBank/DDBJ databases">
        <title>Genomic Encyclopedia of Archaeal and Bacterial Type Strains, Phase II (KMG-II): from individual species to whole genera.</title>
        <authorList>
            <person name="Goeker M."/>
        </authorList>
    </citation>
    <scope>NUCLEOTIDE SEQUENCE [LARGE SCALE GENOMIC DNA]</scope>
    <source>
        <strain evidence="4 5">DSM 29955</strain>
    </source>
</reference>
<dbReference type="InterPro" id="IPR029016">
    <property type="entry name" value="GAF-like_dom_sf"/>
</dbReference>
<dbReference type="InterPro" id="IPR000160">
    <property type="entry name" value="GGDEF_dom"/>
</dbReference>
<evidence type="ECO:0000259" key="3">
    <source>
        <dbReference type="PROSITE" id="PS50887"/>
    </source>
</evidence>
<accession>A0A2T6K9J3</accession>
<dbReference type="PROSITE" id="PS50887">
    <property type="entry name" value="GGDEF"/>
    <property type="match status" value="1"/>
</dbReference>
<evidence type="ECO:0000313" key="4">
    <source>
        <dbReference type="EMBL" id="PUB11491.1"/>
    </source>
</evidence>
<proteinExistence type="predicted"/>